<feature type="transmembrane region" description="Helical" evidence="9">
    <location>
        <begin position="268"/>
        <end position="290"/>
    </location>
</feature>
<comment type="caution">
    <text evidence="10">The sequence shown here is derived from an EMBL/GenBank/DDBJ whole genome shotgun (WGS) entry which is preliminary data.</text>
</comment>
<dbReference type="PANTHER" id="PTHR33529:SF7">
    <property type="entry name" value="LIPOPOLYSACCHARIDE EXPORT SYSTEM PERMEASE PROTEIN LPTF"/>
    <property type="match status" value="1"/>
</dbReference>
<evidence type="ECO:0000256" key="5">
    <source>
        <dbReference type="ARBA" id="ARBA00022519"/>
    </source>
</evidence>
<keyword evidence="4" id="KW-1003">Cell membrane</keyword>
<feature type="transmembrane region" description="Helical" evidence="9">
    <location>
        <begin position="327"/>
        <end position="349"/>
    </location>
</feature>
<evidence type="ECO:0000313" key="11">
    <source>
        <dbReference type="Proteomes" id="UP000472580"/>
    </source>
</evidence>
<reference evidence="10 11" key="1">
    <citation type="submission" date="2019-12" db="EMBL/GenBank/DDBJ databases">
        <title>Microbes associate with the intestines of laboratory mice.</title>
        <authorList>
            <person name="Navarre W."/>
            <person name="Wong E."/>
        </authorList>
    </citation>
    <scope>NUCLEOTIDE SEQUENCE [LARGE SCALE GENOMIC DNA]</scope>
    <source>
        <strain evidence="10 11">NM82_D38</strain>
    </source>
</reference>
<keyword evidence="3" id="KW-0813">Transport</keyword>
<dbReference type="InterPro" id="IPR030922">
    <property type="entry name" value="LptF"/>
</dbReference>
<dbReference type="Pfam" id="PF03739">
    <property type="entry name" value="LptF_LptG"/>
    <property type="match status" value="1"/>
</dbReference>
<evidence type="ECO:0000256" key="7">
    <source>
        <dbReference type="ARBA" id="ARBA00022989"/>
    </source>
</evidence>
<feature type="transmembrane region" description="Helical" evidence="9">
    <location>
        <begin position="85"/>
        <end position="100"/>
    </location>
</feature>
<feature type="transmembrane region" description="Helical" evidence="9">
    <location>
        <begin position="296"/>
        <end position="315"/>
    </location>
</feature>
<feature type="transmembrane region" description="Helical" evidence="9">
    <location>
        <begin position="52"/>
        <end position="73"/>
    </location>
</feature>
<dbReference type="GO" id="GO:0043190">
    <property type="term" value="C:ATP-binding cassette (ABC) transporter complex"/>
    <property type="evidence" value="ECO:0007669"/>
    <property type="project" value="InterPro"/>
</dbReference>
<evidence type="ECO:0000313" key="10">
    <source>
        <dbReference type="EMBL" id="MVX56124.1"/>
    </source>
</evidence>
<evidence type="ECO:0000256" key="1">
    <source>
        <dbReference type="ARBA" id="ARBA00004429"/>
    </source>
</evidence>
<keyword evidence="6 9" id="KW-0812">Transmembrane</keyword>
<dbReference type="InterPro" id="IPR005495">
    <property type="entry name" value="LptG/LptF_permease"/>
</dbReference>
<keyword evidence="7 9" id="KW-1133">Transmembrane helix</keyword>
<feature type="transmembrane region" description="Helical" evidence="9">
    <location>
        <begin position="106"/>
        <end position="125"/>
    </location>
</feature>
<dbReference type="OrthoDB" id="9778062at2"/>
<evidence type="ECO:0000256" key="9">
    <source>
        <dbReference type="SAM" id="Phobius"/>
    </source>
</evidence>
<dbReference type="Proteomes" id="UP000472580">
    <property type="component" value="Unassembled WGS sequence"/>
</dbReference>
<dbReference type="PANTHER" id="PTHR33529">
    <property type="entry name" value="SLR0882 PROTEIN-RELATED"/>
    <property type="match status" value="1"/>
</dbReference>
<evidence type="ECO:0000256" key="4">
    <source>
        <dbReference type="ARBA" id="ARBA00022475"/>
    </source>
</evidence>
<dbReference type="GO" id="GO:0055085">
    <property type="term" value="P:transmembrane transport"/>
    <property type="evidence" value="ECO:0007669"/>
    <property type="project" value="InterPro"/>
</dbReference>
<comment type="subcellular location">
    <subcellularLocation>
        <location evidence="1">Cell inner membrane</location>
        <topology evidence="1">Multi-pass membrane protein</topology>
    </subcellularLocation>
</comment>
<name>A0A6L6YFH8_9BURK</name>
<feature type="transmembrane region" description="Helical" evidence="9">
    <location>
        <begin position="12"/>
        <end position="32"/>
    </location>
</feature>
<dbReference type="NCBIfam" id="TIGR04407">
    <property type="entry name" value="LptF_YjgP"/>
    <property type="match status" value="1"/>
</dbReference>
<keyword evidence="5" id="KW-0997">Cell inner membrane</keyword>
<organism evidence="10 11">
    <name type="scientific">Parasutterella muris</name>
    <dbReference type="NCBI Taxonomy" id="2565572"/>
    <lineage>
        <taxon>Bacteria</taxon>
        <taxon>Pseudomonadati</taxon>
        <taxon>Pseudomonadota</taxon>
        <taxon>Betaproteobacteria</taxon>
        <taxon>Burkholderiales</taxon>
        <taxon>Sutterellaceae</taxon>
        <taxon>Parasutterella</taxon>
    </lineage>
</organism>
<gene>
    <name evidence="10" type="primary">lptF</name>
    <name evidence="10" type="ORF">E5987_02745</name>
</gene>
<evidence type="ECO:0000256" key="8">
    <source>
        <dbReference type="ARBA" id="ARBA00023136"/>
    </source>
</evidence>
<protein>
    <recommendedName>
        <fullName evidence="2">Lipopolysaccharide export system permease protein LptF</fullName>
    </recommendedName>
</protein>
<proteinExistence type="predicted"/>
<dbReference type="AlphaFoldDB" id="A0A6L6YFH8"/>
<sequence length="385" mass="43133">MIYRKALTSELSNTAGGAFTVLFSIVVTIGLVRILNQTAGGRYDTGSILEVVAYTSLVNLPALISLALFLAVLMTLNRYWRDSEMFVWFSAGGLSLASWIRPVLKFTIPIVFLVAACSIVISPWSRSQIQSYRDRFAQKEDVTKLSSGRFIEAKSGRQVFFLEQVDQERGNVETLLLVELKKDGSRSVLTSKKGHLETKPNGDRYVILQDGRKYETDPSGLGASVSDFGEYEVRLDSSPTSQVSSARVNAMPFKELLESKNRKAPAEIFWRLSWPLIALNLAILGIPLSYNNPRSLKYYGQTAAVLIFILYLNGLSIFQTWITQGKVGIYSAMLYMNVPVALLSAYLFYRLMTLNVGHFDARIWGFLTKPFRVAAAKRAEKKDKK</sequence>
<evidence type="ECO:0000256" key="3">
    <source>
        <dbReference type="ARBA" id="ARBA00022448"/>
    </source>
</evidence>
<keyword evidence="8 9" id="KW-0472">Membrane</keyword>
<evidence type="ECO:0000256" key="6">
    <source>
        <dbReference type="ARBA" id="ARBA00022692"/>
    </source>
</evidence>
<evidence type="ECO:0000256" key="2">
    <source>
        <dbReference type="ARBA" id="ARBA00014213"/>
    </source>
</evidence>
<accession>A0A6L6YFH8</accession>
<keyword evidence="11" id="KW-1185">Reference proteome</keyword>
<dbReference type="EMBL" id="WSRP01000006">
    <property type="protein sequence ID" value="MVX56124.1"/>
    <property type="molecule type" value="Genomic_DNA"/>
</dbReference>
<dbReference type="RefSeq" id="WP_160334561.1">
    <property type="nucleotide sequence ID" value="NZ_CALPCR010000008.1"/>
</dbReference>
<dbReference type="GO" id="GO:0015920">
    <property type="term" value="P:lipopolysaccharide transport"/>
    <property type="evidence" value="ECO:0007669"/>
    <property type="project" value="TreeGrafter"/>
</dbReference>